<evidence type="ECO:0000256" key="4">
    <source>
        <dbReference type="ARBA" id="ARBA00022786"/>
    </source>
</evidence>
<reference evidence="7 8" key="1">
    <citation type="journal article" date="2018" name="Front. Plant Sci.">
        <title>Red Clover (Trifolium pratense) and Zigzag Clover (T. medium) - A Picture of Genomic Similarities and Differences.</title>
        <authorList>
            <person name="Dluhosova J."/>
            <person name="Istvanek J."/>
            <person name="Nedelnik J."/>
            <person name="Repkova J."/>
        </authorList>
    </citation>
    <scope>NUCLEOTIDE SEQUENCE [LARGE SCALE GENOMIC DNA]</scope>
    <source>
        <strain evidence="8">cv. 10/8</strain>
        <tissue evidence="7">Leaf</tissue>
    </source>
</reference>
<dbReference type="Proteomes" id="UP000265520">
    <property type="component" value="Unassembled WGS sequence"/>
</dbReference>
<accession>A0A392THC3</accession>
<dbReference type="PANTHER" id="PTHR13260">
    <property type="entry name" value="ANAPHASE PROMOTING COMPLEX SUBUNIT 4 APC4"/>
    <property type="match status" value="1"/>
</dbReference>
<dbReference type="InterPro" id="IPR024790">
    <property type="entry name" value="APC4_long_dom"/>
</dbReference>
<dbReference type="GO" id="GO:0034399">
    <property type="term" value="C:nuclear periphery"/>
    <property type="evidence" value="ECO:0007669"/>
    <property type="project" value="TreeGrafter"/>
</dbReference>
<name>A0A392THC3_9FABA</name>
<evidence type="ECO:0000259" key="6">
    <source>
        <dbReference type="Pfam" id="PF12896"/>
    </source>
</evidence>
<dbReference type="GO" id="GO:0005680">
    <property type="term" value="C:anaphase-promoting complex"/>
    <property type="evidence" value="ECO:0007669"/>
    <property type="project" value="InterPro"/>
</dbReference>
<dbReference type="AlphaFoldDB" id="A0A392THC3"/>
<dbReference type="GO" id="GO:0070979">
    <property type="term" value="P:protein K11-linked ubiquitination"/>
    <property type="evidence" value="ECO:0007669"/>
    <property type="project" value="TreeGrafter"/>
</dbReference>
<evidence type="ECO:0000256" key="3">
    <source>
        <dbReference type="ARBA" id="ARBA00022776"/>
    </source>
</evidence>
<evidence type="ECO:0000256" key="5">
    <source>
        <dbReference type="ARBA" id="ARBA00023306"/>
    </source>
</evidence>
<organism evidence="7 8">
    <name type="scientific">Trifolium medium</name>
    <dbReference type="NCBI Taxonomy" id="97028"/>
    <lineage>
        <taxon>Eukaryota</taxon>
        <taxon>Viridiplantae</taxon>
        <taxon>Streptophyta</taxon>
        <taxon>Embryophyta</taxon>
        <taxon>Tracheophyta</taxon>
        <taxon>Spermatophyta</taxon>
        <taxon>Magnoliopsida</taxon>
        <taxon>eudicotyledons</taxon>
        <taxon>Gunneridae</taxon>
        <taxon>Pentapetalae</taxon>
        <taxon>rosids</taxon>
        <taxon>fabids</taxon>
        <taxon>Fabales</taxon>
        <taxon>Fabaceae</taxon>
        <taxon>Papilionoideae</taxon>
        <taxon>50 kb inversion clade</taxon>
        <taxon>NPAAA clade</taxon>
        <taxon>Hologalegina</taxon>
        <taxon>IRL clade</taxon>
        <taxon>Trifolieae</taxon>
        <taxon>Trifolium</taxon>
    </lineage>
</organism>
<keyword evidence="4" id="KW-0833">Ubl conjugation pathway</keyword>
<keyword evidence="3" id="KW-0498">Mitosis</keyword>
<sequence>CQPAAELIGFRMGELRGLSRWRARYHGIGLDEPLISNATEKAGMLLVQVERFMRVLSSVLQQVCL</sequence>
<evidence type="ECO:0000313" key="7">
    <source>
        <dbReference type="EMBL" id="MCI60523.1"/>
    </source>
</evidence>
<dbReference type="Pfam" id="PF12896">
    <property type="entry name" value="ANAPC4"/>
    <property type="match status" value="1"/>
</dbReference>
<evidence type="ECO:0000256" key="1">
    <source>
        <dbReference type="ARBA" id="ARBA00016067"/>
    </source>
</evidence>
<dbReference type="PANTHER" id="PTHR13260:SF0">
    <property type="entry name" value="ANAPHASE-PROMOTING COMPLEX SUBUNIT 4"/>
    <property type="match status" value="1"/>
</dbReference>
<dbReference type="InterPro" id="IPR024789">
    <property type="entry name" value="APC4"/>
</dbReference>
<protein>
    <recommendedName>
        <fullName evidence="1">Anaphase-promoting complex subunit 4</fullName>
    </recommendedName>
</protein>
<dbReference type="GO" id="GO:0051301">
    <property type="term" value="P:cell division"/>
    <property type="evidence" value="ECO:0007669"/>
    <property type="project" value="UniProtKB-KW"/>
</dbReference>
<evidence type="ECO:0000313" key="8">
    <source>
        <dbReference type="Proteomes" id="UP000265520"/>
    </source>
</evidence>
<keyword evidence="2" id="KW-0132">Cell division</keyword>
<keyword evidence="8" id="KW-1185">Reference proteome</keyword>
<dbReference type="EMBL" id="LXQA010583089">
    <property type="protein sequence ID" value="MCI60523.1"/>
    <property type="molecule type" value="Genomic_DNA"/>
</dbReference>
<comment type="caution">
    <text evidence="7">The sequence shown here is derived from an EMBL/GenBank/DDBJ whole genome shotgun (WGS) entry which is preliminary data.</text>
</comment>
<feature type="non-terminal residue" evidence="7">
    <location>
        <position position="1"/>
    </location>
</feature>
<keyword evidence="5" id="KW-0131">Cell cycle</keyword>
<evidence type="ECO:0000256" key="2">
    <source>
        <dbReference type="ARBA" id="ARBA00022618"/>
    </source>
</evidence>
<dbReference type="GO" id="GO:0031145">
    <property type="term" value="P:anaphase-promoting complex-dependent catabolic process"/>
    <property type="evidence" value="ECO:0007669"/>
    <property type="project" value="InterPro"/>
</dbReference>
<feature type="domain" description="Anaphase-promoting complex subunit 4 long" evidence="6">
    <location>
        <begin position="2"/>
        <end position="62"/>
    </location>
</feature>
<proteinExistence type="predicted"/>